<name>A0A7L6B7T5_9ACTN</name>
<gene>
    <name evidence="3" type="ORF">H1D33_03460</name>
</gene>
<evidence type="ECO:0000313" key="4">
    <source>
        <dbReference type="Proteomes" id="UP000510844"/>
    </source>
</evidence>
<dbReference type="RefSeq" id="WP_181570409.1">
    <property type="nucleotide sequence ID" value="NZ_CP059322.2"/>
</dbReference>
<dbReference type="EMBL" id="CP059322">
    <property type="protein sequence ID" value="QLQ37964.1"/>
    <property type="molecule type" value="Genomic_DNA"/>
</dbReference>
<keyword evidence="1" id="KW-0175">Coiled coil</keyword>
<reference evidence="4" key="1">
    <citation type="submission" date="2020-07" db="EMBL/GenBank/DDBJ databases">
        <title>A new Micromonospora strain with potent antibiotic activity isolated from the microbiome of a mid-Atlantic deep-sea sponge.</title>
        <authorList>
            <person name="Back C.R."/>
            <person name="Stennett H.L."/>
            <person name="Williams S.E."/>
            <person name="Wang L."/>
            <person name="Ojeda Gomez J."/>
            <person name="Abdulle O.M."/>
            <person name="Duffy T."/>
            <person name="Hendry K.R."/>
            <person name="Powell D."/>
            <person name="Stach J.E."/>
            <person name="Essex-Lopresti A.E."/>
            <person name="Willis C.L."/>
            <person name="Curnow P."/>
            <person name="Race P.R."/>
        </authorList>
    </citation>
    <scope>NUCLEOTIDE SEQUENCE [LARGE SCALE GENOMIC DNA]</scope>
    <source>
        <strain evidence="4">28ISP2-46</strain>
    </source>
</reference>
<proteinExistence type="predicted"/>
<dbReference type="Proteomes" id="UP000510844">
    <property type="component" value="Chromosome"/>
</dbReference>
<sequence length="268" mass="28994">MTTTAEPLVDLGPCDWCGHPQWSHKRGKGGCKDVECGGVCDRYAPPKDRPMPAADPQPAGHPTLAEVEAEPEPADEPDPEPEPEPVVDPAAQAEHADQVAAVDEQLAQPEPADDETDPARLAGQLGARLRDLDQAQERVAQLQRGARVLSAERNEARAELANLRREVVEREEQVARERGARLAEIAQLREELDRATAARQRLQEQVDTAVHTGLNAATQVIGRYPAHACLTCGARYGLPFTDHGCGPLVPVVVTIARADRPGPNTKEQ</sequence>
<dbReference type="Gene3D" id="1.10.287.1490">
    <property type="match status" value="1"/>
</dbReference>
<accession>A0A7L6B7T5</accession>
<organism evidence="3 4">
    <name type="scientific">Micromonospora robiginosa</name>
    <dbReference type="NCBI Taxonomy" id="2749844"/>
    <lineage>
        <taxon>Bacteria</taxon>
        <taxon>Bacillati</taxon>
        <taxon>Actinomycetota</taxon>
        <taxon>Actinomycetes</taxon>
        <taxon>Micromonosporales</taxon>
        <taxon>Micromonosporaceae</taxon>
        <taxon>Micromonospora</taxon>
    </lineage>
</organism>
<dbReference type="AlphaFoldDB" id="A0A7L6B7T5"/>
<evidence type="ECO:0000256" key="1">
    <source>
        <dbReference type="SAM" id="Coils"/>
    </source>
</evidence>
<dbReference type="KEGG" id="mfeu:H1D33_03460"/>
<protein>
    <submittedName>
        <fullName evidence="3">Uncharacterized protein</fullName>
    </submittedName>
</protein>
<reference evidence="3 4" key="2">
    <citation type="journal article" date="2021" name="Mar. Drugs">
        <title>A New Micromonospora Strain with Antibiotic Activity Isolated from the Microbiome of a Mid-Atlantic Deep-Sea Sponge.</title>
        <authorList>
            <person name="Back C.R."/>
            <person name="Stennett H.L."/>
            <person name="Williams S.E."/>
            <person name="Wang L."/>
            <person name="Ojeda Gomez J."/>
            <person name="Abdulle O.M."/>
            <person name="Duffy T."/>
            <person name="Neal C."/>
            <person name="Mantell J."/>
            <person name="Jepson M.A."/>
            <person name="Hendry K.R."/>
            <person name="Powell D."/>
            <person name="Stach J.E.M."/>
            <person name="Essex-Lopresti A.E."/>
            <person name="Willis C.L."/>
            <person name="Curnow P."/>
            <person name="Race P.R."/>
        </authorList>
    </citation>
    <scope>NUCLEOTIDE SEQUENCE [LARGE SCALE GENOMIC DNA]</scope>
    <source>
        <strain evidence="3 4">28ISP2-46</strain>
    </source>
</reference>
<feature type="compositionally biased region" description="Acidic residues" evidence="2">
    <location>
        <begin position="67"/>
        <end position="85"/>
    </location>
</feature>
<keyword evidence="4" id="KW-1185">Reference proteome</keyword>
<feature type="region of interest" description="Disordered" evidence="2">
    <location>
        <begin position="37"/>
        <end position="97"/>
    </location>
</feature>
<evidence type="ECO:0000313" key="3">
    <source>
        <dbReference type="EMBL" id="QLQ37964.1"/>
    </source>
</evidence>
<feature type="compositionally biased region" description="Low complexity" evidence="2">
    <location>
        <begin position="87"/>
        <end position="97"/>
    </location>
</feature>
<feature type="coiled-coil region" evidence="1">
    <location>
        <begin position="132"/>
        <end position="212"/>
    </location>
</feature>
<evidence type="ECO:0000256" key="2">
    <source>
        <dbReference type="SAM" id="MobiDB-lite"/>
    </source>
</evidence>